<feature type="compositionally biased region" description="Basic and acidic residues" evidence="11">
    <location>
        <begin position="125"/>
        <end position="141"/>
    </location>
</feature>
<feature type="region of interest" description="Disordered" evidence="11">
    <location>
        <begin position="60"/>
        <end position="252"/>
    </location>
</feature>
<feature type="compositionally biased region" description="Low complexity" evidence="11">
    <location>
        <begin position="63"/>
        <end position="79"/>
    </location>
</feature>
<evidence type="ECO:0000256" key="6">
    <source>
        <dbReference type="ARBA" id="ARBA00022846"/>
    </source>
</evidence>
<feature type="compositionally biased region" description="Polar residues" evidence="11">
    <location>
        <begin position="192"/>
        <end position="211"/>
    </location>
</feature>
<evidence type="ECO:0000256" key="9">
    <source>
        <dbReference type="ARBA" id="ARBA00023273"/>
    </source>
</evidence>
<evidence type="ECO:0000256" key="10">
    <source>
        <dbReference type="ARBA" id="ARBA00024190"/>
    </source>
</evidence>
<feature type="compositionally biased region" description="Polar residues" evidence="11">
    <location>
        <begin position="146"/>
        <end position="161"/>
    </location>
</feature>
<comment type="subcellular location">
    <subcellularLocation>
        <location evidence="1">Cell projection</location>
        <location evidence="1">Cilium</location>
        <location evidence="1">Flagellum</location>
    </subcellularLocation>
    <subcellularLocation>
        <location evidence="2">Cytoplasm</location>
        <location evidence="2">Cytoskeleton</location>
        <location evidence="2">Cilium axoneme</location>
    </subcellularLocation>
    <subcellularLocation>
        <location evidence="10">Dynein axonemal particle</location>
    </subcellularLocation>
</comment>
<evidence type="ECO:0000313" key="12">
    <source>
        <dbReference type="Proteomes" id="UP000694843"/>
    </source>
</evidence>
<dbReference type="GO" id="GO:0045503">
    <property type="term" value="F:dynein light chain binding"/>
    <property type="evidence" value="ECO:0007669"/>
    <property type="project" value="TreeGrafter"/>
</dbReference>
<dbReference type="GO" id="GO:0003341">
    <property type="term" value="P:cilium movement"/>
    <property type="evidence" value="ECO:0007669"/>
    <property type="project" value="TreeGrafter"/>
</dbReference>
<evidence type="ECO:0000256" key="11">
    <source>
        <dbReference type="SAM" id="MobiDB-lite"/>
    </source>
</evidence>
<dbReference type="Proteomes" id="UP000694843">
    <property type="component" value="Unplaced"/>
</dbReference>
<reference evidence="13" key="1">
    <citation type="submission" date="2025-08" db="UniProtKB">
        <authorList>
            <consortium name="RefSeq"/>
        </authorList>
    </citation>
    <scope>IDENTIFICATION</scope>
    <source>
        <tissue evidence="13">Whole organism</tissue>
    </source>
</reference>
<accession>A0A979FGJ8</accession>
<dbReference type="GO" id="GO:0120293">
    <property type="term" value="C:dynein axonemal particle"/>
    <property type="evidence" value="ECO:0007669"/>
    <property type="project" value="UniProtKB-SubCell"/>
</dbReference>
<dbReference type="Gene3D" id="2.130.10.10">
    <property type="entry name" value="YVTN repeat-like/Quinoprotein amine dehydrogenase"/>
    <property type="match status" value="1"/>
</dbReference>
<evidence type="ECO:0000256" key="7">
    <source>
        <dbReference type="ARBA" id="ARBA00023069"/>
    </source>
</evidence>
<keyword evidence="8" id="KW-0206">Cytoskeleton</keyword>
<dbReference type="InterPro" id="IPR015943">
    <property type="entry name" value="WD40/YVTN_repeat-like_dom_sf"/>
</dbReference>
<evidence type="ECO:0000256" key="2">
    <source>
        <dbReference type="ARBA" id="ARBA00004430"/>
    </source>
</evidence>
<evidence type="ECO:0000256" key="1">
    <source>
        <dbReference type="ARBA" id="ARBA00004230"/>
    </source>
</evidence>
<feature type="compositionally biased region" description="Polar residues" evidence="11">
    <location>
        <begin position="97"/>
        <end position="111"/>
    </location>
</feature>
<keyword evidence="4" id="KW-0853">WD repeat</keyword>
<keyword evidence="7" id="KW-0969">Cilium</keyword>
<dbReference type="PANTHER" id="PTHR12442:SF12">
    <property type="entry name" value="DYNEIN AXONEMAL INTERMEDIATE CHAIN 4"/>
    <property type="match status" value="1"/>
</dbReference>
<protein>
    <submittedName>
        <fullName evidence="13">Uncharacterized protein LOC125177757</fullName>
    </submittedName>
</protein>
<dbReference type="PANTHER" id="PTHR12442">
    <property type="entry name" value="DYNEIN INTERMEDIATE CHAIN"/>
    <property type="match status" value="1"/>
</dbReference>
<dbReference type="GO" id="GO:0045504">
    <property type="term" value="F:dynein heavy chain binding"/>
    <property type="evidence" value="ECO:0007669"/>
    <property type="project" value="TreeGrafter"/>
</dbReference>
<name>A0A979FGJ8_HYAAZ</name>
<feature type="compositionally biased region" description="Polar residues" evidence="11">
    <location>
        <begin position="168"/>
        <end position="179"/>
    </location>
</feature>
<evidence type="ECO:0000256" key="8">
    <source>
        <dbReference type="ARBA" id="ARBA00023212"/>
    </source>
</evidence>
<dbReference type="InterPro" id="IPR050687">
    <property type="entry name" value="Dynein_IC"/>
</dbReference>
<keyword evidence="9" id="KW-0966">Cell projection</keyword>
<keyword evidence="5" id="KW-0677">Repeat</keyword>
<keyword evidence="3" id="KW-0963">Cytoplasm</keyword>
<evidence type="ECO:0000256" key="3">
    <source>
        <dbReference type="ARBA" id="ARBA00022490"/>
    </source>
</evidence>
<keyword evidence="12" id="KW-1185">Reference proteome</keyword>
<dbReference type="OrthoDB" id="10259804at2759"/>
<gene>
    <name evidence="13" type="primary">LOC125177757</name>
</gene>
<proteinExistence type="predicted"/>
<feature type="compositionally biased region" description="Basic and acidic residues" evidence="11">
    <location>
        <begin position="212"/>
        <end position="252"/>
    </location>
</feature>
<dbReference type="GeneID" id="125177757"/>
<organism evidence="12 13">
    <name type="scientific">Hyalella azteca</name>
    <name type="common">Amphipod</name>
    <dbReference type="NCBI Taxonomy" id="294128"/>
    <lineage>
        <taxon>Eukaryota</taxon>
        <taxon>Metazoa</taxon>
        <taxon>Ecdysozoa</taxon>
        <taxon>Arthropoda</taxon>
        <taxon>Crustacea</taxon>
        <taxon>Multicrustacea</taxon>
        <taxon>Malacostraca</taxon>
        <taxon>Eumalacostraca</taxon>
        <taxon>Peracarida</taxon>
        <taxon>Amphipoda</taxon>
        <taxon>Senticaudata</taxon>
        <taxon>Talitrida</taxon>
        <taxon>Talitroidea</taxon>
        <taxon>Hyalellidae</taxon>
        <taxon>Hyalella</taxon>
    </lineage>
</organism>
<keyword evidence="6" id="KW-0282">Flagellum</keyword>
<dbReference type="RefSeq" id="XP_047736059.1">
    <property type="nucleotide sequence ID" value="XM_047880103.1"/>
</dbReference>
<dbReference type="KEGG" id="hazt:125177757"/>
<dbReference type="AlphaFoldDB" id="A0A979FGJ8"/>
<sequence>MLLSRPESGSCLDFRPGDKTTYLVGTLSGHVLLCRTYERDRCVQVYVGHTARVTRVAWRSSGAALRRATSRSPSRATSTYGRTQQSTDAEEAIPGKQNPTRDQSPASQLTETIDDVAGSSSINDKNIKEEKQDEIKNKFNEEITESSEQTQKSEQIDGQNNKIDEIGNENSNATLSEPTKGNPEISEAAYNADSTPRSASPNPVISVSSSGKNERLNQRVDSVAEKILQDDPSKIVRSSRGDHRKERREKRADDAPTIFLSAAMDETIRVWSIDKPAAPLVVLRVPKDGGGGYCDACWCSWSQQLVAAARGTGVDVWDVSLSAHSPVLSYPLLGATTVAFTPTTRNLVVGDSAGNVHVLHVHGLDVSQATFYKYSAAFTKLAALTSAS</sequence>
<dbReference type="GO" id="GO:0031514">
    <property type="term" value="C:motile cilium"/>
    <property type="evidence" value="ECO:0007669"/>
    <property type="project" value="UniProtKB-SubCell"/>
</dbReference>
<evidence type="ECO:0000313" key="13">
    <source>
        <dbReference type="RefSeq" id="XP_047736059.1"/>
    </source>
</evidence>
<evidence type="ECO:0000256" key="4">
    <source>
        <dbReference type="ARBA" id="ARBA00022574"/>
    </source>
</evidence>
<dbReference type="SUPFAM" id="SSF50978">
    <property type="entry name" value="WD40 repeat-like"/>
    <property type="match status" value="1"/>
</dbReference>
<dbReference type="InterPro" id="IPR036322">
    <property type="entry name" value="WD40_repeat_dom_sf"/>
</dbReference>
<dbReference type="GO" id="GO:0005858">
    <property type="term" value="C:axonemal dynein complex"/>
    <property type="evidence" value="ECO:0007669"/>
    <property type="project" value="TreeGrafter"/>
</dbReference>
<evidence type="ECO:0000256" key="5">
    <source>
        <dbReference type="ARBA" id="ARBA00022737"/>
    </source>
</evidence>